<evidence type="ECO:0000313" key="2">
    <source>
        <dbReference type="EMBL" id="MYL35164.1"/>
    </source>
</evidence>
<evidence type="ECO:0000256" key="1">
    <source>
        <dbReference type="SAM" id="MobiDB-lite"/>
    </source>
</evidence>
<feature type="region of interest" description="Disordered" evidence="1">
    <location>
        <begin position="34"/>
        <end position="58"/>
    </location>
</feature>
<feature type="compositionally biased region" description="Basic and acidic residues" evidence="1">
    <location>
        <begin position="34"/>
        <end position="43"/>
    </location>
</feature>
<organism evidence="2 3">
    <name type="scientific">Pontibacillus yanchengensis</name>
    <dbReference type="NCBI Taxonomy" id="462910"/>
    <lineage>
        <taxon>Bacteria</taxon>
        <taxon>Bacillati</taxon>
        <taxon>Bacillota</taxon>
        <taxon>Bacilli</taxon>
        <taxon>Bacillales</taxon>
        <taxon>Bacillaceae</taxon>
        <taxon>Pontibacillus</taxon>
    </lineage>
</organism>
<dbReference type="AlphaFoldDB" id="A0A6I5A4C3"/>
<reference evidence="2 3" key="1">
    <citation type="submission" date="2019-11" db="EMBL/GenBank/DDBJ databases">
        <title>Genome sequences of 17 halophilic strains isolated from different environments.</title>
        <authorList>
            <person name="Furrow R.E."/>
        </authorList>
    </citation>
    <scope>NUCLEOTIDE SEQUENCE [LARGE SCALE GENOMIC DNA]</scope>
    <source>
        <strain evidence="2 3">22514_16_FS</strain>
    </source>
</reference>
<comment type="caution">
    <text evidence="2">The sequence shown here is derived from an EMBL/GenBank/DDBJ whole genome shotgun (WGS) entry which is preliminary data.</text>
</comment>
<evidence type="ECO:0000313" key="3">
    <source>
        <dbReference type="Proteomes" id="UP000468638"/>
    </source>
</evidence>
<sequence>MSNEREERRQIVIKADRVIIEADNVDVIEDDRRRDDRRRADRRRDRRRNPWGFHRYED</sequence>
<accession>A0A6I5A4C3</accession>
<proteinExistence type="predicted"/>
<gene>
    <name evidence="2" type="ORF">GLW05_16415</name>
</gene>
<dbReference type="Proteomes" id="UP000468638">
    <property type="component" value="Unassembled WGS sequence"/>
</dbReference>
<dbReference type="EMBL" id="WMEQ01000014">
    <property type="protein sequence ID" value="MYL35164.1"/>
    <property type="molecule type" value="Genomic_DNA"/>
</dbReference>
<name>A0A6I5A4C3_9BACI</name>
<protein>
    <submittedName>
        <fullName evidence="2">Uncharacterized protein</fullName>
    </submittedName>
</protein>
<dbReference type="RefSeq" id="WP_160847235.1">
    <property type="nucleotide sequence ID" value="NZ_WMEQ01000014.1"/>
</dbReference>